<keyword evidence="1" id="KW-1133">Transmembrane helix</keyword>
<organism evidence="2 3">
    <name type="scientific">Actinoplanes missouriensis (strain ATCC 14538 / DSM 43046 / CBS 188.64 / JCM 3121 / NBRC 102363 / NCIMB 12654 / NRRL B-3342 / UNCC 431)</name>
    <dbReference type="NCBI Taxonomy" id="512565"/>
    <lineage>
        <taxon>Bacteria</taxon>
        <taxon>Bacillati</taxon>
        <taxon>Actinomycetota</taxon>
        <taxon>Actinomycetes</taxon>
        <taxon>Micromonosporales</taxon>
        <taxon>Micromonosporaceae</taxon>
        <taxon>Actinoplanes</taxon>
    </lineage>
</organism>
<name>I0HI07_ACTM4</name>
<feature type="transmembrane region" description="Helical" evidence="1">
    <location>
        <begin position="62"/>
        <end position="81"/>
    </location>
</feature>
<dbReference type="Proteomes" id="UP000007882">
    <property type="component" value="Chromosome"/>
</dbReference>
<dbReference type="EMBL" id="AP012319">
    <property type="protein sequence ID" value="BAL92644.1"/>
    <property type="molecule type" value="Genomic_DNA"/>
</dbReference>
<feature type="transmembrane region" description="Helical" evidence="1">
    <location>
        <begin position="12"/>
        <end position="31"/>
    </location>
</feature>
<dbReference type="HOGENOM" id="CLU_1583057_0_0_11"/>
<feature type="transmembrane region" description="Helical" evidence="1">
    <location>
        <begin position="37"/>
        <end position="53"/>
    </location>
</feature>
<keyword evidence="1" id="KW-0472">Membrane</keyword>
<evidence type="ECO:0000256" key="1">
    <source>
        <dbReference type="SAM" id="Phobius"/>
    </source>
</evidence>
<proteinExistence type="predicted"/>
<sequence length="169" mass="18274">MTELYTGMVRLAIGVLTLLGGAFWLVMALTMPDVRDVTISVAAVGAGLIVLFWDRLRLPARIVVPVAAAGGLAGTGTGLAADRISEGGMFAWLEYRGWPFEWLVRGGVADTPDEARRLAIEDGWAADWLRMLVDVVLWTYASLVLIVVLIVGMRALRGYFAPKVTDQPG</sequence>
<evidence type="ECO:0000313" key="3">
    <source>
        <dbReference type="Proteomes" id="UP000007882"/>
    </source>
</evidence>
<keyword evidence="3" id="KW-1185">Reference proteome</keyword>
<accession>I0HI07</accession>
<dbReference type="STRING" id="512565.AMIS_74240"/>
<dbReference type="PATRIC" id="fig|512565.3.peg.7433"/>
<feature type="transmembrane region" description="Helical" evidence="1">
    <location>
        <begin position="137"/>
        <end position="156"/>
    </location>
</feature>
<keyword evidence="1" id="KW-0812">Transmembrane</keyword>
<dbReference type="AlphaFoldDB" id="I0HI07"/>
<reference evidence="2 3" key="1">
    <citation type="submission" date="2012-02" db="EMBL/GenBank/DDBJ databases">
        <title>Complete genome sequence of Actinoplanes missouriensis 431 (= NBRC 102363).</title>
        <authorList>
            <person name="Ohnishi Y."/>
            <person name="Ishikawa J."/>
            <person name="Sekine M."/>
            <person name="Hosoyama A."/>
            <person name="Harada T."/>
            <person name="Narita H."/>
            <person name="Hata T."/>
            <person name="Konno Y."/>
            <person name="Tutikane K."/>
            <person name="Fujita N."/>
            <person name="Horinouchi S."/>
            <person name="Hayakawa M."/>
        </authorList>
    </citation>
    <scope>NUCLEOTIDE SEQUENCE [LARGE SCALE GENOMIC DNA]</scope>
    <source>
        <strain evidence="3">ATCC 14538 / DSM 43046 / CBS 188.64 / JCM 3121 / NBRC 102363 / NCIMB 12654 / NRRL B-3342 / UNCC 431</strain>
    </source>
</reference>
<dbReference type="OrthoDB" id="3298215at2"/>
<dbReference type="KEGG" id="ams:AMIS_74240"/>
<gene>
    <name evidence="2" type="ordered locus">AMIS_74240</name>
</gene>
<protein>
    <submittedName>
        <fullName evidence="2">Uncharacterized protein</fullName>
    </submittedName>
</protein>
<evidence type="ECO:0000313" key="2">
    <source>
        <dbReference type="EMBL" id="BAL92644.1"/>
    </source>
</evidence>
<dbReference type="RefSeq" id="WP_014447528.1">
    <property type="nucleotide sequence ID" value="NC_017093.1"/>
</dbReference>